<dbReference type="RefSeq" id="WP_336351252.1">
    <property type="nucleotide sequence ID" value="NZ_JAZAQL010000003.1"/>
</dbReference>
<organism evidence="2 3">
    <name type="scientific">Halorubellus litoreus</name>
    <dbReference type="NCBI Taxonomy" id="755308"/>
    <lineage>
        <taxon>Archaea</taxon>
        <taxon>Methanobacteriati</taxon>
        <taxon>Methanobacteriota</taxon>
        <taxon>Stenosarchaea group</taxon>
        <taxon>Halobacteria</taxon>
        <taxon>Halobacteriales</taxon>
        <taxon>Halorubellaceae</taxon>
        <taxon>Halorubellus</taxon>
    </lineage>
</organism>
<keyword evidence="3" id="KW-1185">Reference proteome</keyword>
<dbReference type="PANTHER" id="PTHR43471">
    <property type="entry name" value="ABC TRANSPORTER PERMEASE"/>
    <property type="match status" value="1"/>
</dbReference>
<proteinExistence type="predicted"/>
<keyword evidence="1" id="KW-1133">Transmembrane helix</keyword>
<dbReference type="EMBL" id="JBHSXN010000003">
    <property type="protein sequence ID" value="MFC6954298.1"/>
    <property type="molecule type" value="Genomic_DNA"/>
</dbReference>
<evidence type="ECO:0000256" key="1">
    <source>
        <dbReference type="SAM" id="Phobius"/>
    </source>
</evidence>
<reference evidence="2 3" key="1">
    <citation type="journal article" date="2019" name="Int. J. Syst. Evol. Microbiol.">
        <title>The Global Catalogue of Microorganisms (GCM) 10K type strain sequencing project: providing services to taxonomists for standard genome sequencing and annotation.</title>
        <authorList>
            <consortium name="The Broad Institute Genomics Platform"/>
            <consortium name="The Broad Institute Genome Sequencing Center for Infectious Disease"/>
            <person name="Wu L."/>
            <person name="Ma J."/>
        </authorList>
    </citation>
    <scope>NUCLEOTIDE SEQUENCE [LARGE SCALE GENOMIC DNA]</scope>
    <source>
        <strain evidence="2 3">GX26</strain>
    </source>
</reference>
<dbReference type="AlphaFoldDB" id="A0ABD5VIJ7"/>
<evidence type="ECO:0000313" key="3">
    <source>
        <dbReference type="Proteomes" id="UP001596395"/>
    </source>
</evidence>
<gene>
    <name evidence="2" type="ORF">ACFQGB_15655</name>
</gene>
<keyword evidence="1" id="KW-0472">Membrane</keyword>
<dbReference type="PANTHER" id="PTHR43471:SF1">
    <property type="entry name" value="ABC TRANSPORTER PERMEASE PROTEIN NOSY-RELATED"/>
    <property type="match status" value="1"/>
</dbReference>
<protein>
    <submittedName>
        <fullName evidence="2">ABC transporter permease subunit</fullName>
    </submittedName>
</protein>
<dbReference type="GO" id="GO:0005886">
    <property type="term" value="C:plasma membrane"/>
    <property type="evidence" value="ECO:0007669"/>
    <property type="project" value="UniProtKB-SubCell"/>
</dbReference>
<name>A0ABD5VIJ7_9EURY</name>
<dbReference type="Proteomes" id="UP001596395">
    <property type="component" value="Unassembled WGS sequence"/>
</dbReference>
<feature type="transmembrane region" description="Helical" evidence="1">
    <location>
        <begin position="55"/>
        <end position="76"/>
    </location>
</feature>
<feature type="transmembrane region" description="Helical" evidence="1">
    <location>
        <begin position="258"/>
        <end position="278"/>
    </location>
</feature>
<sequence length="284" mass="30359">MTVRAVATKDLAVTSRSRGLWVLGTLLALLFAAIAYGFSGYALSASETVVALFEVLGMLMAFLLPIVALVAAYMAIAGERESGGVKFLLGFPNTRRDVFLGKLASRFLVVAAGLSVPFLAATTVAAAKHGVVHADLVLGQLALSLAYGGAFVSIAISLSATFATRSRAIAAAIGSYFLLVLLYVVPGVRITAIVRWLHTQLLGFDPNVDLYNAITFTSPYVAYRKATNLLLPPDRQTTVFRRYGDAAGDLPAYLRDEVALVVLAAWIVVPLAVGYWRFVRADLQ</sequence>
<feature type="transmembrane region" description="Helical" evidence="1">
    <location>
        <begin position="103"/>
        <end position="125"/>
    </location>
</feature>
<comment type="caution">
    <text evidence="2">The sequence shown here is derived from an EMBL/GenBank/DDBJ whole genome shotgun (WGS) entry which is preliminary data.</text>
</comment>
<feature type="transmembrane region" description="Helical" evidence="1">
    <location>
        <begin position="176"/>
        <end position="197"/>
    </location>
</feature>
<feature type="transmembrane region" description="Helical" evidence="1">
    <location>
        <begin position="20"/>
        <end position="43"/>
    </location>
</feature>
<keyword evidence="1" id="KW-0812">Transmembrane</keyword>
<dbReference type="Pfam" id="PF12679">
    <property type="entry name" value="ABC2_membrane_2"/>
    <property type="match status" value="1"/>
</dbReference>
<feature type="transmembrane region" description="Helical" evidence="1">
    <location>
        <begin position="145"/>
        <end position="164"/>
    </location>
</feature>
<evidence type="ECO:0000313" key="2">
    <source>
        <dbReference type="EMBL" id="MFC6954298.1"/>
    </source>
</evidence>
<accession>A0ABD5VIJ7</accession>